<protein>
    <submittedName>
        <fullName evidence="5">Phosphoesterase</fullName>
    </submittedName>
</protein>
<accession>A0A916W768</accession>
<dbReference type="Gene3D" id="3.60.21.10">
    <property type="match status" value="1"/>
</dbReference>
<dbReference type="GO" id="GO:0016020">
    <property type="term" value="C:membrane"/>
    <property type="evidence" value="ECO:0007669"/>
    <property type="project" value="GOC"/>
</dbReference>
<keyword evidence="3" id="KW-1133">Transmembrane helix</keyword>
<dbReference type="InterPro" id="IPR029052">
    <property type="entry name" value="Metallo-depent_PP-like"/>
</dbReference>
<keyword evidence="6" id="KW-1185">Reference proteome</keyword>
<dbReference type="EMBL" id="BMEY01000006">
    <property type="protein sequence ID" value="GGA71559.1"/>
    <property type="molecule type" value="Genomic_DNA"/>
</dbReference>
<evidence type="ECO:0000259" key="4">
    <source>
        <dbReference type="Pfam" id="PF00149"/>
    </source>
</evidence>
<dbReference type="SUPFAM" id="SSF56300">
    <property type="entry name" value="Metallo-dependent phosphatases"/>
    <property type="match status" value="1"/>
</dbReference>
<dbReference type="AlphaFoldDB" id="A0A916W768"/>
<sequence>MENKFCTLKKFVTVIITLFLGTLIKLFYDTNIIKINRVQFKTNKIPRGSKVSILQVSDLHNKVFGKKNKRLIQSVKEADADIVVLTGDLISRGTSEFNKVYDFIEMIKQINQNVFYVTGNHEMTNDNLEEFINGLRDRGVVVLRNENRVVTIQHIDINLVGIDNESTNHEDMNGAFADVNQGNYTILLSHSPSVVNNYHSIKADLILSGHTHGGQVRFPFVGAIIGPDRSLFPVLDKGVFKITTEQFLYIDSGVGTTGYPVRFLNQSQISLIELKHEME</sequence>
<name>A0A916W768_9BACI</name>
<evidence type="ECO:0000256" key="3">
    <source>
        <dbReference type="SAM" id="Phobius"/>
    </source>
</evidence>
<dbReference type="CDD" id="cd07385">
    <property type="entry name" value="MPP_YkuE_C"/>
    <property type="match status" value="1"/>
</dbReference>
<keyword evidence="1" id="KW-0479">Metal-binding</keyword>
<feature type="domain" description="Calcineurin-like phosphoesterase" evidence="4">
    <location>
        <begin position="52"/>
        <end position="213"/>
    </location>
</feature>
<evidence type="ECO:0000313" key="5">
    <source>
        <dbReference type="EMBL" id="GGA71559.1"/>
    </source>
</evidence>
<gene>
    <name evidence="5" type="ORF">GCM10008025_14330</name>
</gene>
<proteinExistence type="predicted"/>
<dbReference type="GO" id="GO:0008758">
    <property type="term" value="F:UDP-2,3-diacylglucosamine hydrolase activity"/>
    <property type="evidence" value="ECO:0007669"/>
    <property type="project" value="TreeGrafter"/>
</dbReference>
<organism evidence="5 6">
    <name type="scientific">Ornithinibacillus halotolerans</name>
    <dbReference type="NCBI Taxonomy" id="1274357"/>
    <lineage>
        <taxon>Bacteria</taxon>
        <taxon>Bacillati</taxon>
        <taxon>Bacillota</taxon>
        <taxon>Bacilli</taxon>
        <taxon>Bacillales</taxon>
        <taxon>Bacillaceae</taxon>
        <taxon>Ornithinibacillus</taxon>
    </lineage>
</organism>
<evidence type="ECO:0000256" key="2">
    <source>
        <dbReference type="ARBA" id="ARBA00022801"/>
    </source>
</evidence>
<dbReference type="Proteomes" id="UP000613512">
    <property type="component" value="Unassembled WGS sequence"/>
</dbReference>
<dbReference type="InterPro" id="IPR051158">
    <property type="entry name" value="Metallophosphoesterase_sf"/>
</dbReference>
<dbReference type="PANTHER" id="PTHR31302">
    <property type="entry name" value="TRANSMEMBRANE PROTEIN WITH METALLOPHOSPHOESTERASE DOMAIN-RELATED"/>
    <property type="match status" value="1"/>
</dbReference>
<dbReference type="GO" id="GO:0046872">
    <property type="term" value="F:metal ion binding"/>
    <property type="evidence" value="ECO:0007669"/>
    <property type="project" value="UniProtKB-KW"/>
</dbReference>
<dbReference type="Pfam" id="PF00149">
    <property type="entry name" value="Metallophos"/>
    <property type="match status" value="1"/>
</dbReference>
<feature type="transmembrane region" description="Helical" evidence="3">
    <location>
        <begin position="12"/>
        <end position="28"/>
    </location>
</feature>
<dbReference type="GO" id="GO:0009245">
    <property type="term" value="P:lipid A biosynthetic process"/>
    <property type="evidence" value="ECO:0007669"/>
    <property type="project" value="TreeGrafter"/>
</dbReference>
<evidence type="ECO:0000256" key="1">
    <source>
        <dbReference type="ARBA" id="ARBA00022723"/>
    </source>
</evidence>
<dbReference type="InterPro" id="IPR004843">
    <property type="entry name" value="Calcineurin-like_PHP"/>
</dbReference>
<dbReference type="PANTHER" id="PTHR31302:SF31">
    <property type="entry name" value="PHOSPHODIESTERASE YAEI"/>
    <property type="match status" value="1"/>
</dbReference>
<comment type="caution">
    <text evidence="5">The sequence shown here is derived from an EMBL/GenBank/DDBJ whole genome shotgun (WGS) entry which is preliminary data.</text>
</comment>
<keyword evidence="3" id="KW-0812">Transmembrane</keyword>
<keyword evidence="2" id="KW-0378">Hydrolase</keyword>
<keyword evidence="3" id="KW-0472">Membrane</keyword>
<evidence type="ECO:0000313" key="6">
    <source>
        <dbReference type="Proteomes" id="UP000613512"/>
    </source>
</evidence>
<reference evidence="5" key="2">
    <citation type="submission" date="2020-09" db="EMBL/GenBank/DDBJ databases">
        <authorList>
            <person name="Sun Q."/>
            <person name="Zhou Y."/>
        </authorList>
    </citation>
    <scope>NUCLEOTIDE SEQUENCE</scope>
    <source>
        <strain evidence="5">CGMCC 1.12408</strain>
    </source>
</reference>
<reference evidence="5" key="1">
    <citation type="journal article" date="2014" name="Int. J. Syst. Evol. Microbiol.">
        <title>Complete genome sequence of Corynebacterium casei LMG S-19264T (=DSM 44701T), isolated from a smear-ripened cheese.</title>
        <authorList>
            <consortium name="US DOE Joint Genome Institute (JGI-PGF)"/>
            <person name="Walter F."/>
            <person name="Albersmeier A."/>
            <person name="Kalinowski J."/>
            <person name="Ruckert C."/>
        </authorList>
    </citation>
    <scope>NUCLEOTIDE SEQUENCE</scope>
    <source>
        <strain evidence="5">CGMCC 1.12408</strain>
    </source>
</reference>